<feature type="region of interest" description="Disordered" evidence="1">
    <location>
        <begin position="1"/>
        <end position="24"/>
    </location>
</feature>
<sequence length="282" mass="29867">MRPTPRRKSPAELTCDSCGRTPEPPRGRLTAANIAAMLPIELAVHAAVVQAHLPYLLKVALLTVTATVLTIWVAEPSASKLLRRWLHAPLLHRRHRIEAAPALWRVRTVVKDQPGALERVTHALSCLDANILSINVHPVDGGVLDEFVLSAPAGLTERDLLDALEAGSGRSSRVWRTTPVALADGQTHALGLAARLAGNPAELPHAVAALLSASCLEDPAAAGRELPADGTVLKIPSSVQGVLLFSRPGEPFTPAESARAHRLAELAETLELQRPAGPATVA</sequence>
<evidence type="ECO:0000313" key="4">
    <source>
        <dbReference type="Proteomes" id="UP001165368"/>
    </source>
</evidence>
<dbReference type="PROSITE" id="PS51671">
    <property type="entry name" value="ACT"/>
    <property type="match status" value="1"/>
</dbReference>
<keyword evidence="4" id="KW-1185">Reference proteome</keyword>
<dbReference type="InterPro" id="IPR002912">
    <property type="entry name" value="ACT_dom"/>
</dbReference>
<feature type="domain" description="ACT" evidence="2">
    <location>
        <begin position="105"/>
        <end position="182"/>
    </location>
</feature>
<dbReference type="RefSeq" id="WP_237818192.1">
    <property type="nucleotide sequence ID" value="NZ_JAKLTQ010000002.1"/>
</dbReference>
<dbReference type="CDD" id="cd02116">
    <property type="entry name" value="ACT"/>
    <property type="match status" value="1"/>
</dbReference>
<evidence type="ECO:0000256" key="1">
    <source>
        <dbReference type="SAM" id="MobiDB-lite"/>
    </source>
</evidence>
<comment type="caution">
    <text evidence="3">The sequence shown here is derived from an EMBL/GenBank/DDBJ whole genome shotgun (WGS) entry which is preliminary data.</text>
</comment>
<protein>
    <submittedName>
        <fullName evidence="3">Amino acid-binding protein</fullName>
    </submittedName>
</protein>
<dbReference type="EMBL" id="JAKLTQ010000002">
    <property type="protein sequence ID" value="MCG2621084.1"/>
    <property type="molecule type" value="Genomic_DNA"/>
</dbReference>
<dbReference type="Proteomes" id="UP001165368">
    <property type="component" value="Unassembled WGS sequence"/>
</dbReference>
<dbReference type="SUPFAM" id="SSF55021">
    <property type="entry name" value="ACT-like"/>
    <property type="match status" value="1"/>
</dbReference>
<evidence type="ECO:0000259" key="2">
    <source>
        <dbReference type="PROSITE" id="PS51671"/>
    </source>
</evidence>
<dbReference type="Gene3D" id="3.30.70.260">
    <property type="match status" value="1"/>
</dbReference>
<reference evidence="3" key="1">
    <citation type="submission" date="2022-01" db="EMBL/GenBank/DDBJ databases">
        <authorList>
            <person name="Jo J.-H."/>
            <person name="Im W.-T."/>
        </authorList>
    </citation>
    <scope>NUCLEOTIDE SEQUENCE</scope>
    <source>
        <strain evidence="3">I2-34</strain>
    </source>
</reference>
<proteinExistence type="predicted"/>
<dbReference type="InterPro" id="IPR045865">
    <property type="entry name" value="ACT-like_dom_sf"/>
</dbReference>
<name>A0ABS9L368_9MICC</name>
<accession>A0ABS9L368</accession>
<evidence type="ECO:0000313" key="3">
    <source>
        <dbReference type="EMBL" id="MCG2621084.1"/>
    </source>
</evidence>
<organism evidence="3 4">
    <name type="scientific">Arthrobacter hankyongi</name>
    <dbReference type="NCBI Taxonomy" id="2904801"/>
    <lineage>
        <taxon>Bacteria</taxon>
        <taxon>Bacillati</taxon>
        <taxon>Actinomycetota</taxon>
        <taxon>Actinomycetes</taxon>
        <taxon>Micrococcales</taxon>
        <taxon>Micrococcaceae</taxon>
        <taxon>Arthrobacter</taxon>
    </lineage>
</organism>
<gene>
    <name evidence="3" type="ORF">LVY72_04045</name>
</gene>